<evidence type="ECO:0000313" key="2">
    <source>
        <dbReference type="Proteomes" id="UP000228380"/>
    </source>
</evidence>
<reference evidence="3" key="1">
    <citation type="submission" date="2025-08" db="UniProtKB">
        <authorList>
            <consortium name="RefSeq"/>
        </authorList>
    </citation>
    <scope>IDENTIFICATION</scope>
    <source>
        <tissue evidence="3">Young leaves</tissue>
    </source>
</reference>
<feature type="compositionally biased region" description="Basic residues" evidence="1">
    <location>
        <begin position="97"/>
        <end position="108"/>
    </location>
</feature>
<dbReference type="GeneID" id="120109017"/>
<gene>
    <name evidence="3" type="primary">LOC120109017</name>
</gene>
<name>A0A8B8ZZ73_PHODC</name>
<dbReference type="RefSeq" id="XP_038978677.1">
    <property type="nucleotide sequence ID" value="XM_039122749.1"/>
</dbReference>
<proteinExistence type="predicted"/>
<evidence type="ECO:0000313" key="3">
    <source>
        <dbReference type="RefSeq" id="XP_038978677.1"/>
    </source>
</evidence>
<accession>A0A8B8ZZ73</accession>
<protein>
    <submittedName>
        <fullName evidence="3">Uncharacterized protein DKFZp434B061-like</fullName>
    </submittedName>
</protein>
<dbReference type="KEGG" id="pda:120109017"/>
<keyword evidence="2" id="KW-1185">Reference proteome</keyword>
<evidence type="ECO:0000256" key="1">
    <source>
        <dbReference type="SAM" id="MobiDB-lite"/>
    </source>
</evidence>
<feature type="region of interest" description="Disordered" evidence="1">
    <location>
        <begin position="1"/>
        <end position="174"/>
    </location>
</feature>
<feature type="compositionally biased region" description="Low complexity" evidence="1">
    <location>
        <begin position="135"/>
        <end position="156"/>
    </location>
</feature>
<dbReference type="Proteomes" id="UP000228380">
    <property type="component" value="Unplaced"/>
</dbReference>
<feature type="compositionally biased region" description="Polar residues" evidence="1">
    <location>
        <begin position="8"/>
        <end position="22"/>
    </location>
</feature>
<feature type="compositionally biased region" description="Polar residues" evidence="1">
    <location>
        <begin position="30"/>
        <end position="55"/>
    </location>
</feature>
<dbReference type="OrthoDB" id="1939363at2759"/>
<feature type="compositionally biased region" description="Acidic residues" evidence="1">
    <location>
        <begin position="162"/>
        <end position="174"/>
    </location>
</feature>
<organism evidence="2 3">
    <name type="scientific">Phoenix dactylifera</name>
    <name type="common">Date palm</name>
    <dbReference type="NCBI Taxonomy" id="42345"/>
    <lineage>
        <taxon>Eukaryota</taxon>
        <taxon>Viridiplantae</taxon>
        <taxon>Streptophyta</taxon>
        <taxon>Embryophyta</taxon>
        <taxon>Tracheophyta</taxon>
        <taxon>Spermatophyta</taxon>
        <taxon>Magnoliopsida</taxon>
        <taxon>Liliopsida</taxon>
        <taxon>Arecaceae</taxon>
        <taxon>Coryphoideae</taxon>
        <taxon>Phoeniceae</taxon>
        <taxon>Phoenix</taxon>
    </lineage>
</organism>
<feature type="compositionally biased region" description="Pro residues" evidence="1">
    <location>
        <begin position="56"/>
        <end position="66"/>
    </location>
</feature>
<sequence length="174" mass="18142">MISHRHGSSSSETGQYPASVTLSPEAAADPNTNTVTSNGRRTSTAPFIPEASSTGFPPPETRPPPFSHRRGGVAATSRQPPRRGGESPGLTGLPSFRLRHRSCPRRRGPSSVAESLRLSLTGEAASRRQADNLLGEAAAGESPRSASGAGAAAAARGRADEWTTDDENGEDLEE</sequence>
<dbReference type="AlphaFoldDB" id="A0A8B8ZZ73"/>